<dbReference type="InterPro" id="IPR019133">
    <property type="entry name" value="MIC60"/>
</dbReference>
<comment type="subcellular location">
    <subcellularLocation>
        <location evidence="7">Mitochondrion inner membrane</location>
        <topology evidence="7">Single-pass membrane protein</topology>
    </subcellularLocation>
</comment>
<keyword evidence="10" id="KW-1185">Reference proteome</keyword>
<evidence type="ECO:0000313" key="9">
    <source>
        <dbReference type="EMBL" id="CAK1594482.1"/>
    </source>
</evidence>
<keyword evidence="2 7" id="KW-0812">Transmembrane</keyword>
<keyword evidence="5 7" id="KW-0496">Mitochondrion</keyword>
<feature type="transmembrane region" description="Helical" evidence="7">
    <location>
        <begin position="57"/>
        <end position="76"/>
    </location>
</feature>
<name>A0AAV1LKA0_9NEOP</name>
<comment type="similarity">
    <text evidence="1 7">Belongs to the MICOS complex subunit Mic60 family.</text>
</comment>
<evidence type="ECO:0000256" key="2">
    <source>
        <dbReference type="ARBA" id="ARBA00022692"/>
    </source>
</evidence>
<evidence type="ECO:0000256" key="3">
    <source>
        <dbReference type="ARBA" id="ARBA00022792"/>
    </source>
</evidence>
<dbReference type="PANTHER" id="PTHR15415">
    <property type="entry name" value="MITOFILIN"/>
    <property type="match status" value="1"/>
</dbReference>
<evidence type="ECO:0000256" key="6">
    <source>
        <dbReference type="ARBA" id="ARBA00023136"/>
    </source>
</evidence>
<evidence type="ECO:0000313" key="10">
    <source>
        <dbReference type="Proteomes" id="UP001314205"/>
    </source>
</evidence>
<feature type="region of interest" description="Disordered" evidence="8">
    <location>
        <begin position="30"/>
        <end position="53"/>
    </location>
</feature>
<keyword evidence="3 7" id="KW-0999">Mitochondrion inner membrane</keyword>
<keyword evidence="6 7" id="KW-0472">Membrane</keyword>
<evidence type="ECO:0000256" key="1">
    <source>
        <dbReference type="ARBA" id="ARBA00010877"/>
    </source>
</evidence>
<reference evidence="9 10" key="1">
    <citation type="submission" date="2023-11" db="EMBL/GenBank/DDBJ databases">
        <authorList>
            <person name="Hedman E."/>
            <person name="Englund M."/>
            <person name="Stromberg M."/>
            <person name="Nyberg Akerstrom W."/>
            <person name="Nylinder S."/>
            <person name="Jareborg N."/>
            <person name="Kallberg Y."/>
            <person name="Kronander E."/>
        </authorList>
    </citation>
    <scope>NUCLEOTIDE SEQUENCE [LARGE SCALE GENOMIC DNA]</scope>
</reference>
<gene>
    <name evidence="9" type="ORF">PARMNEM_LOCUS14099</name>
</gene>
<proteinExistence type="inferred from homology"/>
<dbReference type="GO" id="GO:0061617">
    <property type="term" value="C:MICOS complex"/>
    <property type="evidence" value="ECO:0007669"/>
    <property type="project" value="TreeGrafter"/>
</dbReference>
<accession>A0AAV1LKA0</accession>
<evidence type="ECO:0000256" key="8">
    <source>
        <dbReference type="SAM" id="MobiDB-lite"/>
    </source>
</evidence>
<dbReference type="GO" id="GO:0042407">
    <property type="term" value="P:cristae formation"/>
    <property type="evidence" value="ECO:0007669"/>
    <property type="project" value="TreeGrafter"/>
</dbReference>
<evidence type="ECO:0000256" key="5">
    <source>
        <dbReference type="ARBA" id="ARBA00023128"/>
    </source>
</evidence>
<evidence type="ECO:0000256" key="4">
    <source>
        <dbReference type="ARBA" id="ARBA00022989"/>
    </source>
</evidence>
<dbReference type="AlphaFoldDB" id="A0AAV1LKA0"/>
<dbReference type="PANTHER" id="PTHR15415:SF7">
    <property type="entry name" value="MICOS COMPLEX SUBUNIT MIC60"/>
    <property type="match status" value="1"/>
</dbReference>
<keyword evidence="4 7" id="KW-1133">Transmembrane helix</keyword>
<dbReference type="EMBL" id="CAVLGL010000090">
    <property type="protein sequence ID" value="CAK1594482.1"/>
    <property type="molecule type" value="Genomic_DNA"/>
</dbReference>
<dbReference type="Proteomes" id="UP001314205">
    <property type="component" value="Unassembled WGS sequence"/>
</dbReference>
<comment type="caution">
    <text evidence="9">The sequence shown here is derived from an EMBL/GenBank/DDBJ whole genome shotgun (WGS) entry which is preliminary data.</text>
</comment>
<comment type="function">
    <text evidence="7">Component of the MICOS complex, a large protein complex of the mitochondrial inner membrane that plays crucial roles in the maintenance of crista junctions, inner membrane architecture, and formation of contact sites to the outer membrane.</text>
</comment>
<evidence type="ECO:0000256" key="7">
    <source>
        <dbReference type="RuleBase" id="RU363000"/>
    </source>
</evidence>
<protein>
    <recommendedName>
        <fullName evidence="7">MICOS complex subunit MIC60</fullName>
    </recommendedName>
    <alternativeName>
        <fullName evidence="7">Mitofilin</fullName>
    </alternativeName>
</protein>
<sequence>MQRTKYYLSFPQYPKRIDFKLVRVSQSSPHLKYNRPTEREPCPLPPPPPKPKPRDDSAFWGAMFLATMAAAFAVYAKRSPEIRDWLTIYAPWFDDFIAVLYQENMTYGEFATQCLQDLKEYIADAFSDKKSDPCLLDDNVKHISSVPEKPKELPKEKKGEEEAPCKVLPPPVLTKDICDVEACLKHLYETVMNNYMTAKVACVYYNQLVEETMLDFSIPKLKELRKAMEERLELVKVSIKNATDAQDDMDDLTRYLDCGVQALPEAIEKAKTMMQACQEKVKAACIEFQWENDKSVVRDKQWQTVESVIDRYTDESEIMLPGLKYVENKLHLSGDPDLMLYHTYRYAQKLQEELKDAVAGMKDRVDRAVDTALPQSEKETQRRKSLIEAGIKRRRAEMEKEFNTRREDQKKRNEMILKEALNKQLQRHQEMLETKLIQREKEVTRKLNKMVAEKVASEKRIFAKQLSEMTFKVKVLEDKLNAHLKAEKETRRSQDLWTAAASLLAATKKGYPCVRVDKELKAIQKASGGEDKLVTTVMKAIPESVWDEGVVPESVLKQNYYKMEKTVLKVALVEQDGSPLPIYFLSWLQSALLFFKVSGIPQAEIDKPPKEPSEDLDTFDLMQRARFWLEKGNLAMAIQYVRSLEGASRVAAESWLEAARAHLEIRQAAEAIIAHAAALGLQYI</sequence>
<organism evidence="9 10">
    <name type="scientific">Parnassius mnemosyne</name>
    <name type="common">clouded apollo</name>
    <dbReference type="NCBI Taxonomy" id="213953"/>
    <lineage>
        <taxon>Eukaryota</taxon>
        <taxon>Metazoa</taxon>
        <taxon>Ecdysozoa</taxon>
        <taxon>Arthropoda</taxon>
        <taxon>Hexapoda</taxon>
        <taxon>Insecta</taxon>
        <taxon>Pterygota</taxon>
        <taxon>Neoptera</taxon>
        <taxon>Endopterygota</taxon>
        <taxon>Lepidoptera</taxon>
        <taxon>Glossata</taxon>
        <taxon>Ditrysia</taxon>
        <taxon>Papilionoidea</taxon>
        <taxon>Papilionidae</taxon>
        <taxon>Parnassiinae</taxon>
        <taxon>Parnassini</taxon>
        <taxon>Parnassius</taxon>
        <taxon>Driopa</taxon>
    </lineage>
</organism>
<dbReference type="Pfam" id="PF09731">
    <property type="entry name" value="Mitofilin"/>
    <property type="match status" value="1"/>
</dbReference>
<comment type="subunit">
    <text evidence="7">Component of the mitochondrial contact site and cristae organizing system (MICOS) complex.</text>
</comment>